<sequence>MQAFGKFLTSFDVEYVVEEYIYIPQEDEVITIAELKSKLENKRKMVIGTIFLYNPTIAPVGYNTNTKLASQGYNFDGEFCELNFDNNCNLFSSAIKSGYRGKLIEIKYLFGLNRPNIEPTSVLEEFDADLDKYASDQLTRYDKELNYQDYLNIRLSGKFVFFASGNKFDRHHKHIITYVRNLSAQASKLGKTVAFMHDNNYDAQESAEGGYFLPAIATGKFRDTRANAFKKAFSTFPPSIVKTS</sequence>
<accession>Q30RW1</accession>
<organism evidence="1 2">
    <name type="scientific">Sulfurimonas denitrificans (strain ATCC 33889 / DSM 1251)</name>
    <name type="common">Thiomicrospira denitrificans (strain ATCC 33889 / DSM 1251)</name>
    <dbReference type="NCBI Taxonomy" id="326298"/>
    <lineage>
        <taxon>Bacteria</taxon>
        <taxon>Pseudomonadati</taxon>
        <taxon>Campylobacterota</taxon>
        <taxon>Epsilonproteobacteria</taxon>
        <taxon>Campylobacterales</taxon>
        <taxon>Sulfurimonadaceae</taxon>
        <taxon>Sulfurimonas</taxon>
    </lineage>
</organism>
<proteinExistence type="predicted"/>
<dbReference type="OrthoDB" id="5333102at2"/>
<gene>
    <name evidence="1" type="ordered locus">Suden_0992</name>
</gene>
<dbReference type="Proteomes" id="UP000002714">
    <property type="component" value="Chromosome"/>
</dbReference>
<evidence type="ECO:0000313" key="2">
    <source>
        <dbReference type="Proteomes" id="UP000002714"/>
    </source>
</evidence>
<keyword evidence="2" id="KW-1185">Reference proteome</keyword>
<dbReference type="AlphaFoldDB" id="Q30RW1"/>
<dbReference type="eggNOG" id="ENOG5030SZD">
    <property type="taxonomic scope" value="Bacteria"/>
</dbReference>
<name>Q30RW1_SULDN</name>
<dbReference type="KEGG" id="tdn:Suden_0992"/>
<evidence type="ECO:0000313" key="1">
    <source>
        <dbReference type="EMBL" id="ABB44270.1"/>
    </source>
</evidence>
<dbReference type="STRING" id="326298.Suden_0992"/>
<dbReference type="RefSeq" id="WP_011372622.1">
    <property type="nucleotide sequence ID" value="NC_007575.1"/>
</dbReference>
<dbReference type="HOGENOM" id="CLU_1137559_0_0_7"/>
<dbReference type="EMBL" id="CP000153">
    <property type="protein sequence ID" value="ABB44270.1"/>
    <property type="molecule type" value="Genomic_DNA"/>
</dbReference>
<protein>
    <submittedName>
        <fullName evidence="1">Uncharacterized protein</fullName>
    </submittedName>
</protein>
<reference evidence="1 2" key="1">
    <citation type="journal article" date="2008" name="Appl. Environ. Microbiol.">
        <title>Genome of the epsilonproteobacterial chemolithoautotroph Sulfurimonas denitrificans.</title>
        <authorList>
            <person name="Sievert S.M."/>
            <person name="Scott K.M."/>
            <person name="Klotz M.G."/>
            <person name="Chain P.S.G."/>
            <person name="Hauser L.J."/>
            <person name="Hemp J."/>
            <person name="Huegler M."/>
            <person name="Land M."/>
            <person name="Lapidus A."/>
            <person name="Larimer F.W."/>
            <person name="Lucas S."/>
            <person name="Malfatti S.A."/>
            <person name="Meyer F."/>
            <person name="Paulsen I.T."/>
            <person name="Ren Q."/>
            <person name="Simon J."/>
            <person name="Bailey K."/>
            <person name="Diaz E."/>
            <person name="Fitzpatrick K.A."/>
            <person name="Glover B."/>
            <person name="Gwatney N."/>
            <person name="Korajkic A."/>
            <person name="Long A."/>
            <person name="Mobberley J.M."/>
            <person name="Pantry S.N."/>
            <person name="Pazder G."/>
            <person name="Peterson S."/>
            <person name="Quintanilla J.D."/>
            <person name="Sprinkle R."/>
            <person name="Stephens J."/>
            <person name="Thomas P."/>
            <person name="Vaughn R."/>
            <person name="Weber M.J."/>
            <person name="Wooten L.L."/>
        </authorList>
    </citation>
    <scope>NUCLEOTIDE SEQUENCE [LARGE SCALE GENOMIC DNA]</scope>
    <source>
        <strain evidence="2">ATCC 33889 / DSM 1251</strain>
    </source>
</reference>